<dbReference type="EMBL" id="JAHQIW010002509">
    <property type="protein sequence ID" value="KAJ1355565.1"/>
    <property type="molecule type" value="Genomic_DNA"/>
</dbReference>
<sequence length="129" mass="14875">MMLSKCVETQSIVESIALSGDSMENTDAEQSSTLRWAQQTNRSIVDNNCEVCFFCQLLSTFFSTSHYPHFPGSDRYQSPELICRQQFIAVVRQLPSRYCRQLIRKFPDEPEPESEGRRTARYCSTCRTA</sequence>
<comment type="caution">
    <text evidence="1">The sequence shown here is derived from an EMBL/GenBank/DDBJ whole genome shotgun (WGS) entry which is preliminary data.</text>
</comment>
<reference evidence="1" key="1">
    <citation type="submission" date="2021-06" db="EMBL/GenBank/DDBJ databases">
        <title>Parelaphostrongylus tenuis whole genome reference sequence.</title>
        <authorList>
            <person name="Garwood T.J."/>
            <person name="Larsen P.A."/>
            <person name="Fountain-Jones N.M."/>
            <person name="Garbe J.R."/>
            <person name="Macchietto M.G."/>
            <person name="Kania S.A."/>
            <person name="Gerhold R.W."/>
            <person name="Richards J.E."/>
            <person name="Wolf T.M."/>
        </authorList>
    </citation>
    <scope>NUCLEOTIDE SEQUENCE</scope>
    <source>
        <strain evidence="1">MNPRO001-30</strain>
        <tissue evidence="1">Meninges</tissue>
    </source>
</reference>
<proteinExistence type="predicted"/>
<protein>
    <submittedName>
        <fullName evidence="1">Uncharacterized protein</fullName>
    </submittedName>
</protein>
<dbReference type="AlphaFoldDB" id="A0AAD5MCX2"/>
<dbReference type="Proteomes" id="UP001196413">
    <property type="component" value="Unassembled WGS sequence"/>
</dbReference>
<keyword evidence="2" id="KW-1185">Reference proteome</keyword>
<organism evidence="1 2">
    <name type="scientific">Parelaphostrongylus tenuis</name>
    <name type="common">Meningeal worm</name>
    <dbReference type="NCBI Taxonomy" id="148309"/>
    <lineage>
        <taxon>Eukaryota</taxon>
        <taxon>Metazoa</taxon>
        <taxon>Ecdysozoa</taxon>
        <taxon>Nematoda</taxon>
        <taxon>Chromadorea</taxon>
        <taxon>Rhabditida</taxon>
        <taxon>Rhabditina</taxon>
        <taxon>Rhabditomorpha</taxon>
        <taxon>Strongyloidea</taxon>
        <taxon>Metastrongylidae</taxon>
        <taxon>Parelaphostrongylus</taxon>
    </lineage>
</organism>
<evidence type="ECO:0000313" key="1">
    <source>
        <dbReference type="EMBL" id="KAJ1355565.1"/>
    </source>
</evidence>
<gene>
    <name evidence="1" type="ORF">KIN20_013019</name>
</gene>
<evidence type="ECO:0000313" key="2">
    <source>
        <dbReference type="Proteomes" id="UP001196413"/>
    </source>
</evidence>
<name>A0AAD5MCX2_PARTN</name>
<accession>A0AAD5MCX2</accession>